<dbReference type="AlphaFoldDB" id="A0A8S3S8Z1"/>
<evidence type="ECO:0000256" key="1">
    <source>
        <dbReference type="SAM" id="MobiDB-lite"/>
    </source>
</evidence>
<feature type="region of interest" description="Disordered" evidence="1">
    <location>
        <begin position="79"/>
        <end position="129"/>
    </location>
</feature>
<reference evidence="2" key="1">
    <citation type="submission" date="2021-03" db="EMBL/GenBank/DDBJ databases">
        <authorList>
            <person name="Bekaert M."/>
        </authorList>
    </citation>
    <scope>NUCLEOTIDE SEQUENCE</scope>
</reference>
<comment type="caution">
    <text evidence="2">The sequence shown here is derived from an EMBL/GenBank/DDBJ whole genome shotgun (WGS) entry which is preliminary data.</text>
</comment>
<feature type="region of interest" description="Disordered" evidence="1">
    <location>
        <begin position="1"/>
        <end position="22"/>
    </location>
</feature>
<evidence type="ECO:0000313" key="3">
    <source>
        <dbReference type="Proteomes" id="UP000683360"/>
    </source>
</evidence>
<organism evidence="2 3">
    <name type="scientific">Mytilus edulis</name>
    <name type="common">Blue mussel</name>
    <dbReference type="NCBI Taxonomy" id="6550"/>
    <lineage>
        <taxon>Eukaryota</taxon>
        <taxon>Metazoa</taxon>
        <taxon>Spiralia</taxon>
        <taxon>Lophotrochozoa</taxon>
        <taxon>Mollusca</taxon>
        <taxon>Bivalvia</taxon>
        <taxon>Autobranchia</taxon>
        <taxon>Pteriomorphia</taxon>
        <taxon>Mytilida</taxon>
        <taxon>Mytiloidea</taxon>
        <taxon>Mytilidae</taxon>
        <taxon>Mytilinae</taxon>
        <taxon>Mytilus</taxon>
    </lineage>
</organism>
<evidence type="ECO:0000313" key="2">
    <source>
        <dbReference type="EMBL" id="CAG2214650.1"/>
    </source>
</evidence>
<keyword evidence="3" id="KW-1185">Reference proteome</keyword>
<dbReference type="EMBL" id="CAJPWZ010001418">
    <property type="protein sequence ID" value="CAG2214650.1"/>
    <property type="molecule type" value="Genomic_DNA"/>
</dbReference>
<gene>
    <name evidence="2" type="ORF">MEDL_28481</name>
</gene>
<protein>
    <submittedName>
        <fullName evidence="2">Uncharacterized protein</fullName>
    </submittedName>
</protein>
<feature type="compositionally biased region" description="Basic and acidic residues" evidence="1">
    <location>
        <begin position="1"/>
        <end position="12"/>
    </location>
</feature>
<name>A0A8S3S8Z1_MYTED</name>
<dbReference type="Proteomes" id="UP000683360">
    <property type="component" value="Unassembled WGS sequence"/>
</dbReference>
<feature type="compositionally biased region" description="Acidic residues" evidence="1">
    <location>
        <begin position="95"/>
        <end position="121"/>
    </location>
</feature>
<sequence>METLKLDREKRSIATTQKRQNETAKDYNGYNWNEMFENNMIDKQTSCTLEKYIKHHKLGQFKYKLDKVQAVKRHIAKESIIEVDDGNDSEKESESESDDSDSDLILEANDTDSSDESEEENNALQSEISLHTYSSRSRRICLPKKFQDYITL</sequence>
<proteinExistence type="predicted"/>
<accession>A0A8S3S8Z1</accession>